<dbReference type="NCBIfam" id="TIGR03666">
    <property type="entry name" value="Rv2061_F420"/>
    <property type="match status" value="1"/>
</dbReference>
<keyword evidence="4" id="KW-1185">Reference proteome</keyword>
<proteinExistence type="predicted"/>
<evidence type="ECO:0000256" key="1">
    <source>
        <dbReference type="ARBA" id="ARBA00023002"/>
    </source>
</evidence>
<protein>
    <submittedName>
        <fullName evidence="3">PPOX class F420-dependent oxidoreductase</fullName>
        <ecNumber evidence="3">1.-.-.-</ecNumber>
    </submittedName>
</protein>
<dbReference type="GO" id="GO:0070967">
    <property type="term" value="F:coenzyme F420 binding"/>
    <property type="evidence" value="ECO:0007669"/>
    <property type="project" value="TreeGrafter"/>
</dbReference>
<reference evidence="3 4" key="1">
    <citation type="submission" date="2019-09" db="EMBL/GenBank/DDBJ databases">
        <title>Nocardioides panacisoli sp. nov., isolated from the soil of a ginseng field.</title>
        <authorList>
            <person name="Cho C."/>
        </authorList>
    </citation>
    <scope>NUCLEOTIDE SEQUENCE [LARGE SCALE GENOMIC DNA]</scope>
    <source>
        <strain evidence="3 4">BN130099</strain>
    </source>
</reference>
<dbReference type="GO" id="GO:0016627">
    <property type="term" value="F:oxidoreductase activity, acting on the CH-CH group of donors"/>
    <property type="evidence" value="ECO:0007669"/>
    <property type="project" value="TreeGrafter"/>
</dbReference>
<dbReference type="GO" id="GO:0005829">
    <property type="term" value="C:cytosol"/>
    <property type="evidence" value="ECO:0007669"/>
    <property type="project" value="TreeGrafter"/>
</dbReference>
<dbReference type="PANTHER" id="PTHR35176">
    <property type="entry name" value="HEME OXYGENASE HI_0854-RELATED"/>
    <property type="match status" value="1"/>
</dbReference>
<dbReference type="InterPro" id="IPR011576">
    <property type="entry name" value="Pyridox_Oxase_N"/>
</dbReference>
<dbReference type="RefSeq" id="WP_149729558.1">
    <property type="nucleotide sequence ID" value="NZ_VUJV01000006.1"/>
</dbReference>
<dbReference type="PANTHER" id="PTHR35176:SF11">
    <property type="entry name" value="PYRIDOXAMINE 5'-PHOSPHATE OXIDASE FAMILY PROTEIN"/>
    <property type="match status" value="1"/>
</dbReference>
<dbReference type="InterPro" id="IPR012349">
    <property type="entry name" value="Split_barrel_FMN-bd"/>
</dbReference>
<dbReference type="InterPro" id="IPR019965">
    <property type="entry name" value="PPOX_F420-dep_Rv2061_put"/>
</dbReference>
<keyword evidence="1 3" id="KW-0560">Oxidoreductase</keyword>
<evidence type="ECO:0000313" key="3">
    <source>
        <dbReference type="EMBL" id="KAA1416888.1"/>
    </source>
</evidence>
<comment type="caution">
    <text evidence="3">The sequence shown here is derived from an EMBL/GenBank/DDBJ whole genome shotgun (WGS) entry which is preliminary data.</text>
</comment>
<dbReference type="SUPFAM" id="SSF50475">
    <property type="entry name" value="FMN-binding split barrel"/>
    <property type="match status" value="1"/>
</dbReference>
<dbReference type="AlphaFoldDB" id="A0A5B1L9J3"/>
<gene>
    <name evidence="3" type="ORF">F0U44_17020</name>
</gene>
<sequence length="162" mass="18108">MSLVPPRLSRALVATAKKPMDASMDASAFDVVDRPVRDGDFDVLAGHRHMLLVTYKRDGSAVPAPVWFAREGERLYVWTEVNAYKAKRLRRDPRALIAPCGPTGKPLGDPVAATGRVLEDEAERAHAAKVIRSQWSWWQRAFERVSRPMTAVHYLELTAATD</sequence>
<accession>A0A5B1L9J3</accession>
<feature type="domain" description="Pyridoxamine 5'-phosphate oxidase N-terminal" evidence="2">
    <location>
        <begin position="43"/>
        <end position="159"/>
    </location>
</feature>
<dbReference type="Proteomes" id="UP000325003">
    <property type="component" value="Unassembled WGS sequence"/>
</dbReference>
<reference evidence="3 4" key="2">
    <citation type="submission" date="2019-09" db="EMBL/GenBank/DDBJ databases">
        <authorList>
            <person name="Jin C."/>
        </authorList>
    </citation>
    <scope>NUCLEOTIDE SEQUENCE [LARGE SCALE GENOMIC DNA]</scope>
    <source>
        <strain evidence="3 4">BN130099</strain>
    </source>
</reference>
<dbReference type="Gene3D" id="2.30.110.10">
    <property type="entry name" value="Electron Transport, Fmn-binding Protein, Chain A"/>
    <property type="match status" value="1"/>
</dbReference>
<evidence type="ECO:0000259" key="2">
    <source>
        <dbReference type="Pfam" id="PF01243"/>
    </source>
</evidence>
<dbReference type="EC" id="1.-.-.-" evidence="3"/>
<dbReference type="EMBL" id="VUJV01000006">
    <property type="protein sequence ID" value="KAA1416888.1"/>
    <property type="molecule type" value="Genomic_DNA"/>
</dbReference>
<dbReference type="InterPro" id="IPR052019">
    <property type="entry name" value="F420H2_bilvrd_red/Heme_oxyg"/>
</dbReference>
<organism evidence="3 4">
    <name type="scientific">Nocardioides humilatus</name>
    <dbReference type="NCBI Taxonomy" id="2607660"/>
    <lineage>
        <taxon>Bacteria</taxon>
        <taxon>Bacillati</taxon>
        <taxon>Actinomycetota</taxon>
        <taxon>Actinomycetes</taxon>
        <taxon>Propionibacteriales</taxon>
        <taxon>Nocardioidaceae</taxon>
        <taxon>Nocardioides</taxon>
    </lineage>
</organism>
<evidence type="ECO:0000313" key="4">
    <source>
        <dbReference type="Proteomes" id="UP000325003"/>
    </source>
</evidence>
<name>A0A5B1L9J3_9ACTN</name>
<dbReference type="Pfam" id="PF01243">
    <property type="entry name" value="PNPOx_N"/>
    <property type="match status" value="1"/>
</dbReference>